<evidence type="ECO:0000256" key="1">
    <source>
        <dbReference type="SAM" id="MobiDB-lite"/>
    </source>
</evidence>
<dbReference type="AlphaFoldDB" id="A0A3S1BIZ4"/>
<organism evidence="2 3">
    <name type="scientific">Elysia chlorotica</name>
    <name type="common">Eastern emerald elysia</name>
    <name type="synonym">Sea slug</name>
    <dbReference type="NCBI Taxonomy" id="188477"/>
    <lineage>
        <taxon>Eukaryota</taxon>
        <taxon>Metazoa</taxon>
        <taxon>Spiralia</taxon>
        <taxon>Lophotrochozoa</taxon>
        <taxon>Mollusca</taxon>
        <taxon>Gastropoda</taxon>
        <taxon>Heterobranchia</taxon>
        <taxon>Euthyneura</taxon>
        <taxon>Panpulmonata</taxon>
        <taxon>Sacoglossa</taxon>
        <taxon>Placobranchoidea</taxon>
        <taxon>Plakobranchidae</taxon>
        <taxon>Elysia</taxon>
    </lineage>
</organism>
<sequence length="170" mass="19395">MAQKDYGQSPKGHHECEILGRGPEAAESESLWRECKKNSGHEEFISAQQFIENYLPKLQADQHRGRLRAVIDLTVRLRVSFTSPARPAGDEFSHMRGSDQLRLGTGFIWTVEGPLSDEPCPCVQCDGKTPKEFWRFKVHTAHHVVYNTEEQKRQQLICFMIATLAGLMVR</sequence>
<accession>A0A3S1BIZ4</accession>
<evidence type="ECO:0000313" key="3">
    <source>
        <dbReference type="Proteomes" id="UP000271974"/>
    </source>
</evidence>
<name>A0A3S1BIZ4_ELYCH</name>
<keyword evidence="3" id="KW-1185">Reference proteome</keyword>
<dbReference type="Proteomes" id="UP000271974">
    <property type="component" value="Unassembled WGS sequence"/>
</dbReference>
<protein>
    <submittedName>
        <fullName evidence="2">Uncharacterized protein</fullName>
    </submittedName>
</protein>
<reference evidence="2 3" key="1">
    <citation type="submission" date="2019-01" db="EMBL/GenBank/DDBJ databases">
        <title>A draft genome assembly of the solar-powered sea slug Elysia chlorotica.</title>
        <authorList>
            <person name="Cai H."/>
            <person name="Li Q."/>
            <person name="Fang X."/>
            <person name="Li J."/>
            <person name="Curtis N.E."/>
            <person name="Altenburger A."/>
            <person name="Shibata T."/>
            <person name="Feng M."/>
            <person name="Maeda T."/>
            <person name="Schwartz J.A."/>
            <person name="Shigenobu S."/>
            <person name="Lundholm N."/>
            <person name="Nishiyama T."/>
            <person name="Yang H."/>
            <person name="Hasebe M."/>
            <person name="Li S."/>
            <person name="Pierce S.K."/>
            <person name="Wang J."/>
        </authorList>
    </citation>
    <scope>NUCLEOTIDE SEQUENCE [LARGE SCALE GENOMIC DNA]</scope>
    <source>
        <strain evidence="2">EC2010</strain>
        <tissue evidence="2">Whole organism of an adult</tissue>
    </source>
</reference>
<proteinExistence type="predicted"/>
<evidence type="ECO:0000313" key="2">
    <source>
        <dbReference type="EMBL" id="RUS89440.1"/>
    </source>
</evidence>
<dbReference type="EMBL" id="RQTK01000056">
    <property type="protein sequence ID" value="RUS89440.1"/>
    <property type="molecule type" value="Genomic_DNA"/>
</dbReference>
<gene>
    <name evidence="2" type="ORF">EGW08_002813</name>
</gene>
<feature type="region of interest" description="Disordered" evidence="1">
    <location>
        <begin position="1"/>
        <end position="20"/>
    </location>
</feature>
<comment type="caution">
    <text evidence="2">The sequence shown here is derived from an EMBL/GenBank/DDBJ whole genome shotgun (WGS) entry which is preliminary data.</text>
</comment>
<dbReference type="OrthoDB" id="10441121at2759"/>